<comment type="caution">
    <text evidence="1">The sequence shown here is derived from an EMBL/GenBank/DDBJ whole genome shotgun (WGS) entry which is preliminary data.</text>
</comment>
<evidence type="ECO:0000313" key="1">
    <source>
        <dbReference type="EMBL" id="KAK7676956.1"/>
    </source>
</evidence>
<dbReference type="EMBL" id="JASBNA010000099">
    <property type="protein sequence ID" value="KAK7676956.1"/>
    <property type="molecule type" value="Genomic_DNA"/>
</dbReference>
<protein>
    <submittedName>
        <fullName evidence="1">Uncharacterized protein</fullName>
    </submittedName>
</protein>
<organism evidence="1 2">
    <name type="scientific">Cerrena zonata</name>
    <dbReference type="NCBI Taxonomy" id="2478898"/>
    <lineage>
        <taxon>Eukaryota</taxon>
        <taxon>Fungi</taxon>
        <taxon>Dikarya</taxon>
        <taxon>Basidiomycota</taxon>
        <taxon>Agaricomycotina</taxon>
        <taxon>Agaricomycetes</taxon>
        <taxon>Polyporales</taxon>
        <taxon>Cerrenaceae</taxon>
        <taxon>Cerrena</taxon>
    </lineage>
</organism>
<evidence type="ECO:0000313" key="2">
    <source>
        <dbReference type="Proteomes" id="UP001385951"/>
    </source>
</evidence>
<name>A0AAW0FA34_9APHY</name>
<keyword evidence="2" id="KW-1185">Reference proteome</keyword>
<sequence length="71" mass="8073">MLDKAEIELTMNDGNQENRIALLTELIFIRTIRNSNSPPPLNFIADTAHIRPVQDDPMRAGGFLFWMTVMA</sequence>
<accession>A0AAW0FA34</accession>
<dbReference type="Proteomes" id="UP001385951">
    <property type="component" value="Unassembled WGS sequence"/>
</dbReference>
<reference evidence="1 2" key="1">
    <citation type="submission" date="2022-09" db="EMBL/GenBank/DDBJ databases">
        <authorList>
            <person name="Palmer J.M."/>
        </authorList>
    </citation>
    <scope>NUCLEOTIDE SEQUENCE [LARGE SCALE GENOMIC DNA]</scope>
    <source>
        <strain evidence="1 2">DSM 7382</strain>
    </source>
</reference>
<proteinExistence type="predicted"/>
<gene>
    <name evidence="1" type="ORF">QCA50_020074</name>
</gene>
<dbReference type="AlphaFoldDB" id="A0AAW0FA34"/>